<evidence type="ECO:0000256" key="1">
    <source>
        <dbReference type="ARBA" id="ARBA00022801"/>
    </source>
</evidence>
<comment type="caution">
    <text evidence="2">The sequence shown here is derived from an EMBL/GenBank/DDBJ whole genome shotgun (WGS) entry which is preliminary data.</text>
</comment>
<keyword evidence="3" id="KW-1185">Reference proteome</keyword>
<name>A0ABT8MRW8_9BACL</name>
<dbReference type="InterPro" id="IPR023365">
    <property type="entry name" value="Sortase_dom-sf"/>
</dbReference>
<dbReference type="PROSITE" id="PS51257">
    <property type="entry name" value="PROKAR_LIPOPROTEIN"/>
    <property type="match status" value="1"/>
</dbReference>
<dbReference type="RefSeq" id="WP_300983355.1">
    <property type="nucleotide sequence ID" value="NZ_CP129238.1"/>
</dbReference>
<gene>
    <name evidence="2" type="ORF">QWY15_09600</name>
</gene>
<keyword evidence="1" id="KW-0378">Hydrolase</keyword>
<protein>
    <submittedName>
        <fullName evidence="2">Sortase</fullName>
    </submittedName>
</protein>
<dbReference type="NCBIfam" id="TIGR01076">
    <property type="entry name" value="sortase_fam"/>
    <property type="match status" value="1"/>
</dbReference>
<reference evidence="2 3" key="1">
    <citation type="submission" date="2023-06" db="EMBL/GenBank/DDBJ databases">
        <title>Novel species in genus Planococcus.</title>
        <authorList>
            <person name="Ning S."/>
        </authorList>
    </citation>
    <scope>NUCLEOTIDE SEQUENCE [LARGE SCALE GENOMIC DNA]</scope>
    <source>
        <strain evidence="2 3">N064</strain>
    </source>
</reference>
<proteinExistence type="predicted"/>
<dbReference type="InterPro" id="IPR005754">
    <property type="entry name" value="Sortase"/>
</dbReference>
<dbReference type="CDD" id="cd05829">
    <property type="entry name" value="Sortase_F"/>
    <property type="match status" value="1"/>
</dbReference>
<dbReference type="InterPro" id="IPR042001">
    <property type="entry name" value="Sortase_F"/>
</dbReference>
<dbReference type="Proteomes" id="UP001172054">
    <property type="component" value="Unassembled WGS sequence"/>
</dbReference>
<accession>A0ABT8MRW8</accession>
<dbReference type="SUPFAM" id="SSF63817">
    <property type="entry name" value="Sortase"/>
    <property type="match status" value="1"/>
</dbReference>
<evidence type="ECO:0000313" key="2">
    <source>
        <dbReference type="EMBL" id="MDN7227548.1"/>
    </source>
</evidence>
<dbReference type="EMBL" id="JAUJWW010000003">
    <property type="protein sequence ID" value="MDN7227548.1"/>
    <property type="molecule type" value="Genomic_DNA"/>
</dbReference>
<sequence>MQLFGKNDFRNSVLIAAAIVFLGGCGQQEDEVSKRTENIDFVAEKPAPVEVKKPVPVANPINTVKRDGILPTKLEIPAIEVKSEILHLGLTETGEMAVPDNGKEVSWFSHGYQPGENGRAVIAGHVDDLEGPAIFWDLSKLKAGDKILVAEGDKQLQFKVYKMESVPLDNADLSSIFGYQSSPELVLITCAGTYDYSRGTREERLVVYASLIEE</sequence>
<dbReference type="Pfam" id="PF04203">
    <property type="entry name" value="Sortase"/>
    <property type="match status" value="1"/>
</dbReference>
<dbReference type="Gene3D" id="2.40.260.10">
    <property type="entry name" value="Sortase"/>
    <property type="match status" value="1"/>
</dbReference>
<organism evidence="2 3">
    <name type="scientific">Planococcus liqunii</name>
    <dbReference type="NCBI Taxonomy" id="3058394"/>
    <lineage>
        <taxon>Bacteria</taxon>
        <taxon>Bacillati</taxon>
        <taxon>Bacillota</taxon>
        <taxon>Bacilli</taxon>
        <taxon>Bacillales</taxon>
        <taxon>Caryophanaceae</taxon>
        <taxon>Planococcus</taxon>
    </lineage>
</organism>
<evidence type="ECO:0000313" key="3">
    <source>
        <dbReference type="Proteomes" id="UP001172054"/>
    </source>
</evidence>